<dbReference type="Pfam" id="PF19942">
    <property type="entry name" value="DUF6404"/>
    <property type="match status" value="1"/>
</dbReference>
<protein>
    <submittedName>
        <fullName evidence="1">Uncharacterized protein</fullName>
    </submittedName>
</protein>
<dbReference type="InterPro" id="IPR045644">
    <property type="entry name" value="DUF6404"/>
</dbReference>
<sequence length="118" mass="14074">MNKIHFEEKLEKSLSLMKERNMWELNYAPPLYKRLWKKGYQIPPPPFASVWLNTLIFGMYFSIVWGGLLLALLLLLDIFEVKIFLMYSFSAGILFGISMSIYHLWRRVVNQLPEWDDL</sequence>
<accession>A0A0H3ZN90</accession>
<dbReference type="AlphaFoldDB" id="A0A0H3ZN90"/>
<dbReference type="RefSeq" id="WP_053073499.1">
    <property type="nucleotide sequence ID" value="NZ_CP085080.1"/>
</dbReference>
<dbReference type="GeneID" id="93266343"/>
<proteinExistence type="predicted"/>
<evidence type="ECO:0000313" key="1">
    <source>
        <dbReference type="EMBL" id="AKN35419.1"/>
    </source>
</evidence>
<organism evidence="1">
    <name type="scientific">Enterobacter cloacae</name>
    <dbReference type="NCBI Taxonomy" id="550"/>
    <lineage>
        <taxon>Bacteria</taxon>
        <taxon>Pseudomonadati</taxon>
        <taxon>Pseudomonadota</taxon>
        <taxon>Gammaproteobacteria</taxon>
        <taxon>Enterobacterales</taxon>
        <taxon>Enterobacteriaceae</taxon>
        <taxon>Enterobacter</taxon>
        <taxon>Enterobacter cloacae complex</taxon>
    </lineage>
</organism>
<reference evidence="1" key="1">
    <citation type="journal article" date="2017" name="Antimicrob. Agents Chemother.">
        <title>Enterobacter cloacae Complex Isolates Harboring blaNMC-A or blaIMI-Type Class A Carbapenemase Genes on Novel Chromosomal Integrative Elements and Plasmids.</title>
        <authorList>
            <person name="Boyd D.A."/>
            <person name="Mataseje L.F."/>
            <person name="Davidson R."/>
            <person name="Delport J.A."/>
            <person name="Fuller J."/>
            <person name="Hoang L."/>
            <person name="Lefebvre B."/>
            <person name="Levett P.N."/>
            <person name="Roscoe D.L."/>
            <person name="Willey B.M."/>
            <person name="Mulvey M.R."/>
        </authorList>
    </citation>
    <scope>NUCLEOTIDE SEQUENCE</scope>
    <source>
        <strain evidence="1">N11-1168</strain>
    </source>
</reference>
<dbReference type="EMBL" id="KR057494">
    <property type="protein sequence ID" value="AKN35419.1"/>
    <property type="molecule type" value="Genomic_DNA"/>
</dbReference>
<name>A0A0H3ZN90_ENTCL</name>